<dbReference type="GO" id="GO:0003723">
    <property type="term" value="F:RNA binding"/>
    <property type="evidence" value="ECO:0007669"/>
    <property type="project" value="InterPro"/>
</dbReference>
<dbReference type="PANTHER" id="PTHR47926">
    <property type="entry name" value="PENTATRICOPEPTIDE REPEAT-CONTAINING PROTEIN"/>
    <property type="match status" value="1"/>
</dbReference>
<reference evidence="4" key="1">
    <citation type="journal article" date="2017" name="Nat. Commun.">
        <title>The asparagus genome sheds light on the origin and evolution of a young Y chromosome.</title>
        <authorList>
            <person name="Harkess A."/>
            <person name="Zhou J."/>
            <person name="Xu C."/>
            <person name="Bowers J.E."/>
            <person name="Van der Hulst R."/>
            <person name="Ayyampalayam S."/>
            <person name="Mercati F."/>
            <person name="Riccardi P."/>
            <person name="McKain M.R."/>
            <person name="Kakrana A."/>
            <person name="Tang H."/>
            <person name="Ray J."/>
            <person name="Groenendijk J."/>
            <person name="Arikit S."/>
            <person name="Mathioni S.M."/>
            <person name="Nakano M."/>
            <person name="Shan H."/>
            <person name="Telgmann-Rauber A."/>
            <person name="Kanno A."/>
            <person name="Yue Z."/>
            <person name="Chen H."/>
            <person name="Li W."/>
            <person name="Chen Y."/>
            <person name="Xu X."/>
            <person name="Zhang Y."/>
            <person name="Luo S."/>
            <person name="Chen H."/>
            <person name="Gao J."/>
            <person name="Mao Z."/>
            <person name="Pires J.C."/>
            <person name="Luo M."/>
            <person name="Kudrna D."/>
            <person name="Wing R.A."/>
            <person name="Meyers B.C."/>
            <person name="Yi K."/>
            <person name="Kong H."/>
            <person name="Lavrijsen P."/>
            <person name="Sunseri F."/>
            <person name="Falavigna A."/>
            <person name="Ye Y."/>
            <person name="Leebens-Mack J.H."/>
            <person name="Chen G."/>
        </authorList>
    </citation>
    <scope>NUCLEOTIDE SEQUENCE [LARGE SCALE GENOMIC DNA]</scope>
    <source>
        <strain evidence="4">cv. DH0086</strain>
    </source>
</reference>
<proteinExistence type="predicted"/>
<dbReference type="NCBIfam" id="TIGR00756">
    <property type="entry name" value="PPR"/>
    <property type="match status" value="2"/>
</dbReference>
<evidence type="ECO:0000256" key="1">
    <source>
        <dbReference type="ARBA" id="ARBA00022737"/>
    </source>
</evidence>
<gene>
    <name evidence="3" type="ORF">A4U43_C01F12490</name>
</gene>
<accession>A0A5P1FTD5</accession>
<dbReference type="InterPro" id="IPR002885">
    <property type="entry name" value="PPR_rpt"/>
</dbReference>
<dbReference type="Pfam" id="PF01535">
    <property type="entry name" value="PPR"/>
    <property type="match status" value="2"/>
</dbReference>
<dbReference type="Gramene" id="ONK79981">
    <property type="protein sequence ID" value="ONK79981"/>
    <property type="gene ID" value="A4U43_C01F12490"/>
</dbReference>
<evidence type="ECO:0000256" key="2">
    <source>
        <dbReference type="PROSITE-ProRule" id="PRU00708"/>
    </source>
</evidence>
<evidence type="ECO:0000313" key="4">
    <source>
        <dbReference type="Proteomes" id="UP000243459"/>
    </source>
</evidence>
<evidence type="ECO:0000313" key="3">
    <source>
        <dbReference type="EMBL" id="ONK79981.1"/>
    </source>
</evidence>
<feature type="repeat" description="PPR" evidence="2">
    <location>
        <begin position="36"/>
        <end position="70"/>
    </location>
</feature>
<dbReference type="PROSITE" id="PS51375">
    <property type="entry name" value="PPR"/>
    <property type="match status" value="2"/>
</dbReference>
<keyword evidence="1" id="KW-0677">Repeat</keyword>
<name>A0A5P1FTD5_ASPOF</name>
<dbReference type="InterPro" id="IPR011990">
    <property type="entry name" value="TPR-like_helical_dom_sf"/>
</dbReference>
<dbReference type="Proteomes" id="UP000243459">
    <property type="component" value="Chromosome 1"/>
</dbReference>
<dbReference type="OMA" id="MRISHTG"/>
<dbReference type="GO" id="GO:0009451">
    <property type="term" value="P:RNA modification"/>
    <property type="evidence" value="ECO:0007669"/>
    <property type="project" value="InterPro"/>
</dbReference>
<evidence type="ECO:0008006" key="5">
    <source>
        <dbReference type="Google" id="ProtNLM"/>
    </source>
</evidence>
<dbReference type="InterPro" id="IPR046960">
    <property type="entry name" value="PPR_At4g14850-like_plant"/>
</dbReference>
<dbReference type="Pfam" id="PF13041">
    <property type="entry name" value="PPR_2"/>
    <property type="match status" value="1"/>
</dbReference>
<organism evidence="3 4">
    <name type="scientific">Asparagus officinalis</name>
    <name type="common">Garden asparagus</name>
    <dbReference type="NCBI Taxonomy" id="4686"/>
    <lineage>
        <taxon>Eukaryota</taxon>
        <taxon>Viridiplantae</taxon>
        <taxon>Streptophyta</taxon>
        <taxon>Embryophyta</taxon>
        <taxon>Tracheophyta</taxon>
        <taxon>Spermatophyta</taxon>
        <taxon>Magnoliopsida</taxon>
        <taxon>Liliopsida</taxon>
        <taxon>Asparagales</taxon>
        <taxon>Asparagaceae</taxon>
        <taxon>Asparagoideae</taxon>
        <taxon>Asparagus</taxon>
    </lineage>
</organism>
<protein>
    <recommendedName>
        <fullName evidence="5">Pentatricopeptide repeat-containing protein</fullName>
    </recommendedName>
</protein>
<dbReference type="EMBL" id="CM007381">
    <property type="protein sequence ID" value="ONK79981.1"/>
    <property type="molecule type" value="Genomic_DNA"/>
</dbReference>
<dbReference type="AlphaFoldDB" id="A0A5P1FTD5"/>
<feature type="repeat" description="PPR" evidence="2">
    <location>
        <begin position="137"/>
        <end position="167"/>
    </location>
</feature>
<keyword evidence="4" id="KW-1185">Reference proteome</keyword>
<dbReference type="Gene3D" id="1.25.40.10">
    <property type="entry name" value="Tetratricopeptide repeat domain"/>
    <property type="match status" value="2"/>
</dbReference>
<sequence>MPPPSFVLTTNKILSLARSGLIASARRLFDEMPERDTISWNAMLTAYCNSNLPDKTLSLFSSMISSSAAKPDHFTLTAALSAASDARELRTGTQLHSFSLRSGFNSLPVTNSIVDMYGKCSCPCDAERVFESMEERNVVSWCCLIHGFAYSGILEKAHQLFDEMPRVMNACAEIDRPCFGETIHSLVVKIGWIDAVEFQGLLGTGKERRL</sequence>